<protein>
    <submittedName>
        <fullName evidence="2">Uncharacterized protein</fullName>
    </submittedName>
</protein>
<feature type="compositionally biased region" description="Polar residues" evidence="1">
    <location>
        <begin position="85"/>
        <end position="94"/>
    </location>
</feature>
<keyword evidence="3" id="KW-1185">Reference proteome</keyword>
<dbReference type="Proteomes" id="UP001583280">
    <property type="component" value="Unassembled WGS sequence"/>
</dbReference>
<dbReference type="InterPro" id="IPR046784">
    <property type="entry name" value="Eap1"/>
</dbReference>
<comment type="caution">
    <text evidence="2">The sequence shown here is derived from an EMBL/GenBank/DDBJ whole genome shotgun (WGS) entry which is preliminary data.</text>
</comment>
<feature type="compositionally biased region" description="Basic and acidic residues" evidence="1">
    <location>
        <begin position="256"/>
        <end position="276"/>
    </location>
</feature>
<evidence type="ECO:0000313" key="2">
    <source>
        <dbReference type="EMBL" id="KAL1896932.1"/>
    </source>
</evidence>
<feature type="compositionally biased region" description="Low complexity" evidence="1">
    <location>
        <begin position="651"/>
        <end position="661"/>
    </location>
</feature>
<feature type="compositionally biased region" description="Low complexity" evidence="1">
    <location>
        <begin position="608"/>
        <end position="644"/>
    </location>
</feature>
<feature type="compositionally biased region" description="Acidic residues" evidence="1">
    <location>
        <begin position="315"/>
        <end position="325"/>
    </location>
</feature>
<name>A0ABR3Z9K4_9PEZI</name>
<feature type="compositionally biased region" description="Pro residues" evidence="1">
    <location>
        <begin position="504"/>
        <end position="514"/>
    </location>
</feature>
<evidence type="ECO:0000313" key="3">
    <source>
        <dbReference type="Proteomes" id="UP001583280"/>
    </source>
</evidence>
<dbReference type="Pfam" id="PF20566">
    <property type="entry name" value="Eap1"/>
    <property type="match status" value="2"/>
</dbReference>
<gene>
    <name evidence="2" type="ORF">Cpir12675_002580</name>
</gene>
<feature type="region of interest" description="Disordered" evidence="1">
    <location>
        <begin position="68"/>
        <end position="741"/>
    </location>
</feature>
<feature type="compositionally biased region" description="Polar residues" evidence="1">
    <location>
        <begin position="561"/>
        <end position="590"/>
    </location>
</feature>
<feature type="compositionally biased region" description="Polar residues" evidence="1">
    <location>
        <begin position="208"/>
        <end position="220"/>
    </location>
</feature>
<feature type="compositionally biased region" description="Polar residues" evidence="1">
    <location>
        <begin position="436"/>
        <end position="470"/>
    </location>
</feature>
<proteinExistence type="predicted"/>
<feature type="compositionally biased region" description="Low complexity" evidence="1">
    <location>
        <begin position="246"/>
        <end position="255"/>
    </location>
</feature>
<feature type="region of interest" description="Disordered" evidence="1">
    <location>
        <begin position="844"/>
        <end position="885"/>
    </location>
</feature>
<feature type="compositionally biased region" description="Basic and acidic residues" evidence="1">
    <location>
        <begin position="71"/>
        <end position="80"/>
    </location>
</feature>
<feature type="compositionally biased region" description="Basic and acidic residues" evidence="1">
    <location>
        <begin position="284"/>
        <end position="314"/>
    </location>
</feature>
<evidence type="ECO:0000256" key="1">
    <source>
        <dbReference type="SAM" id="MobiDB-lite"/>
    </source>
</evidence>
<sequence>MAIRYEHSLLLFLRDSPLCVKPKSLPLEDSWIGSRQDRRQPIKTPTHQPKPDSTIFNLIRRPNADRSILTRHNDSDDPIGHFRSTFASSTPRSSKFSESDKQKDGESTERLTHHRNNTDTDSRDSRGFRRRDDHDSEGWSTVRPRKSFGAEGAERFTGRMGGTDRYNDRRTRDSDRDANISSREDDGDGRSNNANGPQNARSKDGTWFRTNSGAEASTGRTSERLDKVKTVKSWRDRDETIDDSHSNSNNNNSNHRNFERRWNRGEQSQRHERNPEWMDEPAGEETKTHNAEDFRKFMEELKSRENKASAKQSEDYGDGAGDNDNDNITFGSHEPGSSARDHVPPKKIELGPDKFFASFASGSNTEKGTPTGEPSEAAATSKGTGKSRFMSLFNAGASHEEGLQPERYQQGPLSAPIPGHVPIPGLGGMLPGIPAQENTGSSQSNDQAAFQQLLSKLKISQPTPTATTPGFQPPSQPQSQPQQPRMGMPLPASHPRNDSEPGPGSGPGPAPAPAQLPVSGPPSDIFHQYSREPPMPSHSVHGSMTPQPIMNPIPPPMQLLQSIVGNRQQQSAQGNRSDTSGPNSNSNTEFLMNLMRKQPEAPIDPRMPHGQPQQQPQQQQQQQQQQQPQQQQQQQQQQQPVQPHHIPPPQQQSAPPMMQQQPPKPMHMPAPPPGLNEREDFAMQHQRMQSNAVPQQQGRGIPPILRGMRPPGFIDDFHHESADPRQPQISQGNQMIQRGPPTVDPMVGGPGPNPNQWIPGGPPLPNQQRPMMPPPGLAAGGPPNMNRSAPPGMFPANFPMSGFPPDGIPPPAGMPVMPPRNMMPPPGIYGGNALPPMNFFAPPGMSFQGPPGPDVPSHYVPGPSGPYDPRGVPLGGPQRGAYSRQ</sequence>
<feature type="compositionally biased region" description="Polar residues" evidence="1">
    <location>
        <begin position="727"/>
        <end position="736"/>
    </location>
</feature>
<feature type="compositionally biased region" description="Polar residues" evidence="1">
    <location>
        <begin position="190"/>
        <end position="200"/>
    </location>
</feature>
<feature type="compositionally biased region" description="Polar residues" evidence="1">
    <location>
        <begin position="686"/>
        <end position="698"/>
    </location>
</feature>
<feature type="compositionally biased region" description="Basic and acidic residues" evidence="1">
    <location>
        <begin position="339"/>
        <end position="352"/>
    </location>
</feature>
<feature type="compositionally biased region" description="Basic and acidic residues" evidence="1">
    <location>
        <begin position="95"/>
        <end position="137"/>
    </location>
</feature>
<feature type="compositionally biased region" description="Pro residues" evidence="1">
    <location>
        <begin position="662"/>
        <end position="674"/>
    </location>
</feature>
<dbReference type="EMBL" id="JAWDJO010000052">
    <property type="protein sequence ID" value="KAL1896932.1"/>
    <property type="molecule type" value="Genomic_DNA"/>
</dbReference>
<feature type="compositionally biased region" description="Basic and acidic residues" evidence="1">
    <location>
        <begin position="221"/>
        <end position="245"/>
    </location>
</feature>
<accession>A0ABR3Z9K4</accession>
<feature type="compositionally biased region" description="Basic and acidic residues" evidence="1">
    <location>
        <begin position="165"/>
        <end position="184"/>
    </location>
</feature>
<reference evidence="2 3" key="1">
    <citation type="journal article" date="2024" name="IMA Fungus">
        <title>IMA Genome - F19 : A genome assembly and annotation guide to empower mycologists, including annotated draft genome sequences of Ceratocystis pirilliformis, Diaporthe australafricana, Fusarium ophioides, Paecilomyces lecythidis, and Sporothrix stenoceras.</title>
        <authorList>
            <person name="Aylward J."/>
            <person name="Wilson A.M."/>
            <person name="Visagie C.M."/>
            <person name="Spraker J."/>
            <person name="Barnes I."/>
            <person name="Buitendag C."/>
            <person name="Ceriani C."/>
            <person name="Del Mar Angel L."/>
            <person name="du Plessis D."/>
            <person name="Fuchs T."/>
            <person name="Gasser K."/>
            <person name="Kramer D."/>
            <person name="Li W."/>
            <person name="Munsamy K."/>
            <person name="Piso A."/>
            <person name="Price J.L."/>
            <person name="Sonnekus B."/>
            <person name="Thomas C."/>
            <person name="van der Nest A."/>
            <person name="van Dijk A."/>
            <person name="van Heerden A."/>
            <person name="van Vuuren N."/>
            <person name="Yilmaz N."/>
            <person name="Duong T.A."/>
            <person name="van der Merwe N.A."/>
            <person name="Wingfield M.J."/>
            <person name="Wingfield B.D."/>
        </authorList>
    </citation>
    <scope>NUCLEOTIDE SEQUENCE [LARGE SCALE GENOMIC DNA]</scope>
    <source>
        <strain evidence="2 3">CMW 12675</strain>
    </source>
</reference>
<organism evidence="2 3">
    <name type="scientific">Ceratocystis pirilliformis</name>
    <dbReference type="NCBI Taxonomy" id="259994"/>
    <lineage>
        <taxon>Eukaryota</taxon>
        <taxon>Fungi</taxon>
        <taxon>Dikarya</taxon>
        <taxon>Ascomycota</taxon>
        <taxon>Pezizomycotina</taxon>
        <taxon>Sordariomycetes</taxon>
        <taxon>Hypocreomycetidae</taxon>
        <taxon>Microascales</taxon>
        <taxon>Ceratocystidaceae</taxon>
        <taxon>Ceratocystis</taxon>
    </lineage>
</organism>